<feature type="compositionally biased region" description="Polar residues" evidence="1">
    <location>
        <begin position="334"/>
        <end position="348"/>
    </location>
</feature>
<gene>
    <name evidence="2" type="ORF">Tco_0656137</name>
</gene>
<keyword evidence="3" id="KW-1185">Reference proteome</keyword>
<feature type="region of interest" description="Disordered" evidence="1">
    <location>
        <begin position="306"/>
        <end position="356"/>
    </location>
</feature>
<dbReference type="Proteomes" id="UP001151760">
    <property type="component" value="Unassembled WGS sequence"/>
</dbReference>
<feature type="compositionally biased region" description="Polar residues" evidence="1">
    <location>
        <begin position="306"/>
        <end position="321"/>
    </location>
</feature>
<reference evidence="2" key="2">
    <citation type="submission" date="2022-01" db="EMBL/GenBank/DDBJ databases">
        <authorList>
            <person name="Yamashiro T."/>
            <person name="Shiraishi A."/>
            <person name="Satake H."/>
            <person name="Nakayama K."/>
        </authorList>
    </citation>
    <scope>NUCLEOTIDE SEQUENCE</scope>
</reference>
<proteinExistence type="predicted"/>
<name>A0ABQ4X8F9_9ASTR</name>
<dbReference type="PANTHER" id="PTHR34222">
    <property type="entry name" value="GAG_PRE-INTEGRS DOMAIN-CONTAINING PROTEIN"/>
    <property type="match status" value="1"/>
</dbReference>
<evidence type="ECO:0000313" key="2">
    <source>
        <dbReference type="EMBL" id="GJS61353.1"/>
    </source>
</evidence>
<sequence>MSLSEYYHECNSLWRQFDSLVDIPGCTCEGSPKLKKHAQLLRLMQFLMGLDDVFSSVRSSICTTDPISNVKYDFATLSTDKCFELEGYPPEFKKGNKTQNNVNNVFVCDNNKTDHGKSNTHTLTSDQYERLMSLLSSTSDASKVSVSITAHPNGTVAQVTQIGRFKIGNNLIIKDVLVLPEYHVSLLFVHKLSKDNNVVVSFNESMCKIQDSTQRLPTVVLSGRSPYELIYQFEPSLLHLKTFGCIYFSTMLNESDKFSARSFTKEFIFEENGITDLNFFDEISISSPKSCEPNDEGGDIVVDGNETATNNIGTQSPNVSTVDGAAKTKDTAGPISNTDNAVTVGSTSSRKDLGTD</sequence>
<dbReference type="EMBL" id="BQNB010009284">
    <property type="protein sequence ID" value="GJS61353.1"/>
    <property type="molecule type" value="Genomic_DNA"/>
</dbReference>
<organism evidence="2 3">
    <name type="scientific">Tanacetum coccineum</name>
    <dbReference type="NCBI Taxonomy" id="301880"/>
    <lineage>
        <taxon>Eukaryota</taxon>
        <taxon>Viridiplantae</taxon>
        <taxon>Streptophyta</taxon>
        <taxon>Embryophyta</taxon>
        <taxon>Tracheophyta</taxon>
        <taxon>Spermatophyta</taxon>
        <taxon>Magnoliopsida</taxon>
        <taxon>eudicotyledons</taxon>
        <taxon>Gunneridae</taxon>
        <taxon>Pentapetalae</taxon>
        <taxon>asterids</taxon>
        <taxon>campanulids</taxon>
        <taxon>Asterales</taxon>
        <taxon>Asteraceae</taxon>
        <taxon>Asteroideae</taxon>
        <taxon>Anthemideae</taxon>
        <taxon>Anthemidinae</taxon>
        <taxon>Tanacetum</taxon>
    </lineage>
</organism>
<evidence type="ECO:0000256" key="1">
    <source>
        <dbReference type="SAM" id="MobiDB-lite"/>
    </source>
</evidence>
<dbReference type="PANTHER" id="PTHR34222:SF99">
    <property type="entry name" value="PROTEIN, PUTATIVE-RELATED"/>
    <property type="match status" value="1"/>
</dbReference>
<protein>
    <submittedName>
        <fullName evidence="2">Uncharacterized protein</fullName>
    </submittedName>
</protein>
<comment type="caution">
    <text evidence="2">The sequence shown here is derived from an EMBL/GenBank/DDBJ whole genome shotgun (WGS) entry which is preliminary data.</text>
</comment>
<evidence type="ECO:0000313" key="3">
    <source>
        <dbReference type="Proteomes" id="UP001151760"/>
    </source>
</evidence>
<reference evidence="2" key="1">
    <citation type="journal article" date="2022" name="Int. J. Mol. Sci.">
        <title>Draft Genome of Tanacetum Coccineum: Genomic Comparison of Closely Related Tanacetum-Family Plants.</title>
        <authorList>
            <person name="Yamashiro T."/>
            <person name="Shiraishi A."/>
            <person name="Nakayama K."/>
            <person name="Satake H."/>
        </authorList>
    </citation>
    <scope>NUCLEOTIDE SEQUENCE</scope>
</reference>
<accession>A0ABQ4X8F9</accession>